<evidence type="ECO:0000256" key="13">
    <source>
        <dbReference type="ARBA" id="ARBA00023037"/>
    </source>
</evidence>
<dbReference type="SMART" id="SM00409">
    <property type="entry name" value="IG"/>
    <property type="match status" value="1"/>
</dbReference>
<feature type="compositionally biased region" description="Gly residues" evidence="21">
    <location>
        <begin position="49"/>
        <end position="80"/>
    </location>
</feature>
<dbReference type="Proteomes" id="UP000515135">
    <property type="component" value="Unplaced"/>
</dbReference>
<dbReference type="GO" id="GO:0046872">
    <property type="term" value="F:metal ion binding"/>
    <property type="evidence" value="ECO:0007669"/>
    <property type="project" value="UniProtKB-KW"/>
</dbReference>
<evidence type="ECO:0000256" key="20">
    <source>
        <dbReference type="SAM" id="Coils"/>
    </source>
</evidence>
<dbReference type="PROSITE" id="PS50026">
    <property type="entry name" value="EGF_3"/>
    <property type="match status" value="1"/>
</dbReference>
<keyword evidence="9" id="KW-0106">Calcium</keyword>
<dbReference type="SUPFAM" id="SSF48726">
    <property type="entry name" value="Immunoglobulin"/>
    <property type="match status" value="1"/>
</dbReference>
<dbReference type="SUPFAM" id="SSF69179">
    <property type="entry name" value="Integrin domains"/>
    <property type="match status" value="1"/>
</dbReference>
<keyword evidence="6" id="KW-0479">Metal-binding</keyword>
<dbReference type="Gene3D" id="4.10.1240.30">
    <property type="match status" value="1"/>
</dbReference>
<comment type="subcellular location">
    <subcellularLocation>
        <location evidence="1 19">Cell membrane</location>
        <topology evidence="1 19">Single-pass type I membrane protein</topology>
    </subcellularLocation>
</comment>
<evidence type="ECO:0000256" key="5">
    <source>
        <dbReference type="ARBA" id="ARBA00022692"/>
    </source>
</evidence>
<evidence type="ECO:0000256" key="19">
    <source>
        <dbReference type="RuleBase" id="RU000633"/>
    </source>
</evidence>
<dbReference type="InterPro" id="IPR000742">
    <property type="entry name" value="EGF"/>
</dbReference>
<keyword evidence="7" id="KW-0732">Signal</keyword>
<dbReference type="Pfam" id="PF00362">
    <property type="entry name" value="Integrin_beta"/>
    <property type="match status" value="1"/>
</dbReference>
<feature type="disulfide bond" evidence="18">
    <location>
        <begin position="725"/>
        <end position="742"/>
    </location>
</feature>
<evidence type="ECO:0000256" key="7">
    <source>
        <dbReference type="ARBA" id="ARBA00022729"/>
    </source>
</evidence>
<keyword evidence="26" id="KW-1185">Reference proteome</keyword>
<dbReference type="GO" id="GO:0007229">
    <property type="term" value="P:integrin-mediated signaling pathway"/>
    <property type="evidence" value="ECO:0007669"/>
    <property type="project" value="UniProtKB-KW"/>
</dbReference>
<keyword evidence="13 19" id="KW-0401">Integrin</keyword>
<dbReference type="InterPro" id="IPR040622">
    <property type="entry name" value="EGF_integrin_1"/>
</dbReference>
<keyword evidence="3" id="KW-1003">Cell membrane</keyword>
<gene>
    <name evidence="27" type="primary">LOC109478062</name>
</gene>
<dbReference type="RefSeq" id="XP_019635075.1">
    <property type="nucleotide sequence ID" value="XM_019779516.1"/>
</dbReference>
<dbReference type="PANTHER" id="PTHR10082">
    <property type="entry name" value="INTEGRIN BETA SUBUNIT"/>
    <property type="match status" value="1"/>
</dbReference>
<dbReference type="KEGG" id="bbel:109478062"/>
<dbReference type="InterPro" id="IPR014836">
    <property type="entry name" value="Integrin_bsu_cyt_dom"/>
</dbReference>
<dbReference type="CDD" id="cd00063">
    <property type="entry name" value="FN3"/>
    <property type="match status" value="2"/>
</dbReference>
<dbReference type="Gene3D" id="3.40.50.410">
    <property type="entry name" value="von Willebrand factor, type A domain"/>
    <property type="match status" value="1"/>
</dbReference>
<dbReference type="InterPro" id="IPR003599">
    <property type="entry name" value="Ig_sub"/>
</dbReference>
<dbReference type="InterPro" id="IPR013783">
    <property type="entry name" value="Ig-like_fold"/>
</dbReference>
<evidence type="ECO:0000259" key="23">
    <source>
        <dbReference type="PROSITE" id="PS50026"/>
    </source>
</evidence>
<dbReference type="Gene3D" id="1.20.5.100">
    <property type="entry name" value="Cytochrome c1, transmembrane anchor, C-terminal"/>
    <property type="match status" value="1"/>
</dbReference>
<dbReference type="GO" id="GO:0098609">
    <property type="term" value="P:cell-cell adhesion"/>
    <property type="evidence" value="ECO:0007669"/>
    <property type="project" value="TreeGrafter"/>
</dbReference>
<protein>
    <recommendedName>
        <fullName evidence="19">Integrin beta</fullName>
    </recommendedName>
</protein>
<evidence type="ECO:0000256" key="10">
    <source>
        <dbReference type="ARBA" id="ARBA00022842"/>
    </source>
</evidence>
<dbReference type="GO" id="GO:0030154">
    <property type="term" value="P:cell differentiation"/>
    <property type="evidence" value="ECO:0007669"/>
    <property type="project" value="UniProtKB-ARBA"/>
</dbReference>
<dbReference type="GeneID" id="109478062"/>
<feature type="region of interest" description="Disordered" evidence="21">
    <location>
        <begin position="1"/>
        <end position="30"/>
    </location>
</feature>
<feature type="compositionally biased region" description="Low complexity" evidence="21">
    <location>
        <begin position="167"/>
        <end position="176"/>
    </location>
</feature>
<organism evidence="26 27">
    <name type="scientific">Branchiostoma belcheri</name>
    <name type="common">Amphioxus</name>
    <dbReference type="NCBI Taxonomy" id="7741"/>
    <lineage>
        <taxon>Eukaryota</taxon>
        <taxon>Metazoa</taxon>
        <taxon>Chordata</taxon>
        <taxon>Cephalochordata</taxon>
        <taxon>Leptocardii</taxon>
        <taxon>Amphioxiformes</taxon>
        <taxon>Branchiostomatidae</taxon>
        <taxon>Branchiostoma</taxon>
    </lineage>
</organism>
<dbReference type="PRINTS" id="PR01186">
    <property type="entry name" value="INTEGRINB"/>
</dbReference>
<evidence type="ECO:0000256" key="8">
    <source>
        <dbReference type="ARBA" id="ARBA00022737"/>
    </source>
</evidence>
<dbReference type="InterPro" id="IPR002369">
    <property type="entry name" value="Integrin_bsu_VWA"/>
</dbReference>
<reference evidence="27" key="1">
    <citation type="submission" date="2025-08" db="UniProtKB">
        <authorList>
            <consortium name="RefSeq"/>
        </authorList>
    </citation>
    <scope>IDENTIFICATION</scope>
    <source>
        <tissue evidence="27">Gonad</tissue>
    </source>
</reference>
<dbReference type="SUPFAM" id="SSF57196">
    <property type="entry name" value="EGF/Laminin"/>
    <property type="match status" value="1"/>
</dbReference>
<dbReference type="GO" id="GO:0008305">
    <property type="term" value="C:integrin complex"/>
    <property type="evidence" value="ECO:0007669"/>
    <property type="project" value="TreeGrafter"/>
</dbReference>
<proteinExistence type="inferred from homology"/>
<keyword evidence="16" id="KW-0325">Glycoprotein</keyword>
<dbReference type="GO" id="GO:0005178">
    <property type="term" value="F:integrin binding"/>
    <property type="evidence" value="ECO:0007669"/>
    <property type="project" value="TreeGrafter"/>
</dbReference>
<keyword evidence="14 22" id="KW-0472">Membrane</keyword>
<dbReference type="InterPro" id="IPR012896">
    <property type="entry name" value="Integrin_bsu_tail"/>
</dbReference>
<feature type="region of interest" description="Disordered" evidence="21">
    <location>
        <begin position="153"/>
        <end position="178"/>
    </location>
</feature>
<evidence type="ECO:0000313" key="27">
    <source>
        <dbReference type="RefSeq" id="XP_019635075.1"/>
    </source>
</evidence>
<feature type="region of interest" description="Disordered" evidence="21">
    <location>
        <begin position="49"/>
        <end position="132"/>
    </location>
</feature>
<dbReference type="InterPro" id="IPR036349">
    <property type="entry name" value="Integrin_bsu_tail_dom_sf"/>
</dbReference>
<dbReference type="GO" id="GO:0033627">
    <property type="term" value="P:cell adhesion mediated by integrin"/>
    <property type="evidence" value="ECO:0007669"/>
    <property type="project" value="TreeGrafter"/>
</dbReference>
<feature type="domain" description="Fibronectin type-III" evidence="25">
    <location>
        <begin position="1137"/>
        <end position="1231"/>
    </location>
</feature>
<feature type="region of interest" description="Disordered" evidence="21">
    <location>
        <begin position="1577"/>
        <end position="1609"/>
    </location>
</feature>
<evidence type="ECO:0000256" key="15">
    <source>
        <dbReference type="ARBA" id="ARBA00023157"/>
    </source>
</evidence>
<dbReference type="SMART" id="SM01241">
    <property type="entry name" value="Integrin_b_cyt"/>
    <property type="match status" value="1"/>
</dbReference>
<evidence type="ECO:0000313" key="26">
    <source>
        <dbReference type="Proteomes" id="UP000515135"/>
    </source>
</evidence>
<sequence length="1701" mass="183265">MADMEVTEEGVITKDVRLSDSSGVSEKGIGQRWGHDECAADPITCGEGGPAARTGGGGGGGGGGNSFGGGGTSFGGGGGSSISSSSSSSSTSISGSSSGGSVSFGGGGTGGGGSFGGGGTGGGGSFGGGGTGGGGSSGGFSFGGGTGGGGSSGGFSFGGGGTGGGSSSSSSSSFSGSFGGEGGLDSDTFFSNLDDFINRGGRGSDTGRKKRQADDDTLANINRISPKELKLDMRKGSTYSFTMNVYRPKDYPADLYYLMDLSDSMKDDLENLKGLAETLTDQLRILTKNFNVGFGAFVDKTVSPYVDTSPAKLLEPLPGAAPPFSYINALSLTHDAELFKTEVGKIRSSGNLDAAEGGFDGMLQALVCRQKIGWREASTHIILYASDAPFHSAGDGKLGGIVKKNDEKCHLDVRGKYTEEKNQDYPSISQIRSLLEATNTLLIFAVDKKFQSIYESLANNQFAGLATAGVLEADSSNIIALIERSYNQLLSQIELNFVNFPSEYMSYTVTPNCGRGQREGSKCTNVQVGDEVTFKVDLTMNDIPEDSAMLQPDYIHEFKIKPVGFHEELVAKLKYLGSCDCEKNAIQTSRECNLHGTFECGQCVCDSGWLGKTCTCDASNNTVAANNEGCIMPGSRNPDPCERRGTCLCGECNCDRPERFSGRYCECDNQACERFNGAICGGPAFGTCDCGTCKCKEGREGSACQCPSDRSVCKPSNAPADADLCNGHGECACNDGEDQRVCVCEEGYSGRFCEECQACPGKCDQLKPCVQCHAWGKNWTEEVCVGRCVDKVYMSDRLRDDVGVTRCAYTDDDGCKVHYTYGTDSYKGTTSDDFVIEVRKNKDCVTPFPWWWLVLGIILAILLLGLCCLCCWRCWAYYKDKQEFLLWQDEMKAQAAWDTGDSAIYTPPVTTHHNPEFIAGGATVVDGGLVNATAPVAAAAPMINLDLKDKLVVKTGSVIILDIPFSGRPTPDIVWTKDDVEIYSGDRVTIENAATSTTLSIKNCQRSDAGNYRLALANTAGRAKADVDVVVIDKPGPPKEVRVDDIMQDSVALSWRQPMDDGGSNITNYSVEKFDYDRNNWVMVNPYVPGFNYTVPNLVPGGEYLFRVAAENQCGVGEPTESERIMVQSRHGRPPGVPGTLTYEEVTGDRVTLRWSPPLDDGGSEVTNYVIQKRDSNDAHGWTTVSSSATRTSHRVGNLNPGGHYRFRVRAENYYGPGPWTESGSVMLGGSLPGRGQVQQSMSSFSTLPAGMSFQQPAYIIAQAPMQSATLPYGASFQSMPGWGSMTMQQEVPQQQAAPPPPKPDPIGPVLRQGVTLVGKDFTEVLLMLMRGNPGMPDPLARFYAYQPMDQMGEQQLNDCTSDLCGFKPKELLILCGLTPNRPNTLILCHYLIILANEERSHHPNFNSLEDVLGTVKQICKKRDLSYDAISLINALTILVELGRKYRHEDCHKYEKALQEARTNITNRELGRIILTILGLNVVVVKVNVTLKNKDITPLLLCLKDGDVDLPPNGEDLCRFKLDTPLDQMTDDELRENIEELSGFTPENLLELIQMPPTRQNVLALAHLMIQRANEDLPVTPAAMTPKARSRTSSQSSGTGQELTGPERAARVGRKLDWLETALEEAAVKQALNCARLSASKPPTDLDRDSLLRSLENLEDVTKQYQHPEWRYYQETLTIARQSVSDPNLGKLVLALIGKPS</sequence>
<evidence type="ECO:0000256" key="4">
    <source>
        <dbReference type="ARBA" id="ARBA00022536"/>
    </source>
</evidence>
<keyword evidence="12 22" id="KW-1133">Transmembrane helix</keyword>
<dbReference type="FunFam" id="2.60.40.10:FF:000002">
    <property type="entry name" value="Titin a"/>
    <property type="match status" value="1"/>
</dbReference>
<dbReference type="Pfam" id="PF07679">
    <property type="entry name" value="I-set"/>
    <property type="match status" value="1"/>
</dbReference>
<feature type="compositionally biased region" description="Low complexity" evidence="21">
    <location>
        <begin position="81"/>
        <end position="101"/>
    </location>
</feature>
<dbReference type="Gene3D" id="2.60.40.1510">
    <property type="entry name" value="ntegrin, alpha v. Chain A, domain 3"/>
    <property type="match status" value="1"/>
</dbReference>
<dbReference type="SMART" id="SM01242">
    <property type="entry name" value="Integrin_B_tail"/>
    <property type="match status" value="1"/>
</dbReference>
<dbReference type="Gene3D" id="2.60.40.10">
    <property type="entry name" value="Immunoglobulins"/>
    <property type="match status" value="3"/>
</dbReference>
<dbReference type="InterPro" id="IPR032695">
    <property type="entry name" value="Integrin_dom_sf"/>
</dbReference>
<evidence type="ECO:0000256" key="22">
    <source>
        <dbReference type="SAM" id="Phobius"/>
    </source>
</evidence>
<keyword evidence="4 18" id="KW-0245">EGF-like domain</keyword>
<dbReference type="CDD" id="cd05748">
    <property type="entry name" value="Ig_Titin_like"/>
    <property type="match status" value="1"/>
</dbReference>
<dbReference type="Pfam" id="PF00041">
    <property type="entry name" value="fn3"/>
    <property type="match status" value="2"/>
</dbReference>
<feature type="domain" description="Fibronectin type-III" evidence="25">
    <location>
        <begin position="1037"/>
        <end position="1130"/>
    </location>
</feature>
<evidence type="ECO:0000256" key="21">
    <source>
        <dbReference type="SAM" id="MobiDB-lite"/>
    </source>
</evidence>
<feature type="transmembrane region" description="Helical" evidence="22">
    <location>
        <begin position="850"/>
        <end position="872"/>
    </location>
</feature>
<dbReference type="SUPFAM" id="SSF53300">
    <property type="entry name" value="vWA-like"/>
    <property type="match status" value="1"/>
</dbReference>
<dbReference type="FunFam" id="2.60.40.10:FF:000003">
    <property type="entry name" value="Titin isoform E"/>
    <property type="match status" value="2"/>
</dbReference>
<dbReference type="PROSITE" id="PS52047">
    <property type="entry name" value="I_EGF_2"/>
    <property type="match status" value="1"/>
</dbReference>
<evidence type="ECO:0000256" key="17">
    <source>
        <dbReference type="ARBA" id="ARBA00023319"/>
    </source>
</evidence>
<feature type="coiled-coil region" evidence="20">
    <location>
        <begin position="262"/>
        <end position="289"/>
    </location>
</feature>
<feature type="compositionally biased region" description="Low complexity" evidence="21">
    <location>
        <begin position="1591"/>
        <end position="1601"/>
    </location>
</feature>
<evidence type="ECO:0000256" key="2">
    <source>
        <dbReference type="ARBA" id="ARBA00007449"/>
    </source>
</evidence>
<evidence type="ECO:0000256" key="6">
    <source>
        <dbReference type="ARBA" id="ARBA00022723"/>
    </source>
</evidence>
<evidence type="ECO:0000256" key="3">
    <source>
        <dbReference type="ARBA" id="ARBA00022475"/>
    </source>
</evidence>
<evidence type="ECO:0000256" key="14">
    <source>
        <dbReference type="ARBA" id="ARBA00023136"/>
    </source>
</evidence>
<dbReference type="InterPro" id="IPR002049">
    <property type="entry name" value="LE_dom"/>
</dbReference>
<dbReference type="OrthoDB" id="10034561at2759"/>
<dbReference type="PROSITE" id="PS00022">
    <property type="entry name" value="EGF_1"/>
    <property type="match status" value="1"/>
</dbReference>
<dbReference type="PANTHER" id="PTHR10082:SF60">
    <property type="entry name" value="INTEGRIN BETA-PS"/>
    <property type="match status" value="1"/>
</dbReference>
<dbReference type="GO" id="GO:0016477">
    <property type="term" value="P:cell migration"/>
    <property type="evidence" value="ECO:0007669"/>
    <property type="project" value="TreeGrafter"/>
</dbReference>
<keyword evidence="8" id="KW-0677">Repeat</keyword>
<keyword evidence="17" id="KW-0393">Immunoglobulin domain</keyword>
<dbReference type="InterPro" id="IPR013098">
    <property type="entry name" value="Ig_I-set"/>
</dbReference>
<keyword evidence="11 19" id="KW-0130">Cell adhesion</keyword>
<keyword evidence="5 19" id="KW-0812">Transmembrane</keyword>
<dbReference type="GO" id="GO:0005925">
    <property type="term" value="C:focal adhesion"/>
    <property type="evidence" value="ECO:0007669"/>
    <property type="project" value="TreeGrafter"/>
</dbReference>
<dbReference type="InterPro" id="IPR036179">
    <property type="entry name" value="Ig-like_dom_sf"/>
</dbReference>
<dbReference type="InterPro" id="IPR036465">
    <property type="entry name" value="vWFA_dom_sf"/>
</dbReference>
<feature type="compositionally biased region" description="Gly residues" evidence="21">
    <location>
        <begin position="102"/>
        <end position="132"/>
    </location>
</feature>
<dbReference type="PROSITE" id="PS50835">
    <property type="entry name" value="IG_LIKE"/>
    <property type="match status" value="1"/>
</dbReference>
<accession>A0A6P4Z0I6</accession>
<dbReference type="FunFam" id="2.10.25.10:FF:000036">
    <property type="entry name" value="Integrin beta"/>
    <property type="match status" value="1"/>
</dbReference>
<feature type="domain" description="EGF-like" evidence="23">
    <location>
        <begin position="709"/>
        <end position="754"/>
    </location>
</feature>
<evidence type="ECO:0000256" key="12">
    <source>
        <dbReference type="ARBA" id="ARBA00022989"/>
    </source>
</evidence>
<dbReference type="Gene3D" id="2.10.25.10">
    <property type="entry name" value="Laminin"/>
    <property type="match status" value="3"/>
</dbReference>
<dbReference type="FunFam" id="3.40.50.410:FF:000002">
    <property type="entry name" value="Integrin beta"/>
    <property type="match status" value="1"/>
</dbReference>
<comment type="similarity">
    <text evidence="2 19">Belongs to the integrin beta chain family.</text>
</comment>
<keyword evidence="20" id="KW-0175">Coiled coil</keyword>
<dbReference type="GO" id="GO:0009986">
    <property type="term" value="C:cell surface"/>
    <property type="evidence" value="ECO:0007669"/>
    <property type="project" value="TreeGrafter"/>
</dbReference>
<feature type="disulfide bond" evidence="18">
    <location>
        <begin position="744"/>
        <end position="753"/>
    </location>
</feature>
<comment type="caution">
    <text evidence="18">Lacks conserved residue(s) required for the propagation of feature annotation.</text>
</comment>
<dbReference type="GO" id="GO:0007160">
    <property type="term" value="P:cell-matrix adhesion"/>
    <property type="evidence" value="ECO:0007669"/>
    <property type="project" value="TreeGrafter"/>
</dbReference>
<feature type="domain" description="Ig-like" evidence="24">
    <location>
        <begin position="941"/>
        <end position="1030"/>
    </location>
</feature>
<evidence type="ECO:0000259" key="25">
    <source>
        <dbReference type="PROSITE" id="PS50853"/>
    </source>
</evidence>
<dbReference type="PROSITE" id="PS50853">
    <property type="entry name" value="FN3"/>
    <property type="match status" value="2"/>
</dbReference>
<keyword evidence="15 18" id="KW-1015">Disulfide bond</keyword>
<evidence type="ECO:0000256" key="16">
    <source>
        <dbReference type="ARBA" id="ARBA00023180"/>
    </source>
</evidence>
<evidence type="ECO:0000256" key="1">
    <source>
        <dbReference type="ARBA" id="ARBA00004251"/>
    </source>
</evidence>
<dbReference type="PRINTS" id="PR00014">
    <property type="entry name" value="FNTYPEIII"/>
</dbReference>
<feature type="compositionally biased region" description="Gly residues" evidence="21">
    <location>
        <begin position="153"/>
        <end position="166"/>
    </location>
</feature>
<evidence type="ECO:0000256" key="11">
    <source>
        <dbReference type="ARBA" id="ARBA00022889"/>
    </source>
</evidence>
<evidence type="ECO:0000256" key="18">
    <source>
        <dbReference type="PROSITE-ProRule" id="PRU00076"/>
    </source>
</evidence>
<dbReference type="InterPro" id="IPR015812">
    <property type="entry name" value="Integrin_bsu"/>
</dbReference>
<dbReference type="SUPFAM" id="SSF69687">
    <property type="entry name" value="Integrin beta tail domain"/>
    <property type="match status" value="1"/>
</dbReference>
<evidence type="ECO:0000259" key="24">
    <source>
        <dbReference type="PROSITE" id="PS50835"/>
    </source>
</evidence>
<dbReference type="Pfam" id="PF18372">
    <property type="entry name" value="I-EGF_1"/>
    <property type="match status" value="1"/>
</dbReference>
<evidence type="ECO:0000256" key="9">
    <source>
        <dbReference type="ARBA" id="ARBA00022837"/>
    </source>
</evidence>
<name>A0A6P4Z0I6_BRABE</name>
<dbReference type="InterPro" id="IPR003961">
    <property type="entry name" value="FN3_dom"/>
</dbReference>
<dbReference type="InterPro" id="IPR036116">
    <property type="entry name" value="FN3_sf"/>
</dbReference>
<dbReference type="InterPro" id="IPR007110">
    <property type="entry name" value="Ig-like_dom"/>
</dbReference>
<dbReference type="SUPFAM" id="SSF49265">
    <property type="entry name" value="Fibronectin type III"/>
    <property type="match status" value="1"/>
</dbReference>
<dbReference type="SMART" id="SM00060">
    <property type="entry name" value="FN3"/>
    <property type="match status" value="2"/>
</dbReference>
<dbReference type="CDD" id="cd00055">
    <property type="entry name" value="EGF_Lam"/>
    <property type="match status" value="1"/>
</dbReference>
<dbReference type="SMART" id="SM00187">
    <property type="entry name" value="INB"/>
    <property type="match status" value="1"/>
</dbReference>
<keyword evidence="10" id="KW-0460">Magnesium</keyword>